<gene>
    <name evidence="11" type="ORF">WN55_08681</name>
</gene>
<dbReference type="GO" id="GO:0005634">
    <property type="term" value="C:nucleus"/>
    <property type="evidence" value="ECO:0007669"/>
    <property type="project" value="UniProtKB-SubCell"/>
</dbReference>
<dbReference type="Pfam" id="PF00096">
    <property type="entry name" value="zf-C2H2"/>
    <property type="match status" value="8"/>
</dbReference>
<feature type="domain" description="C2H2-type" evidence="10">
    <location>
        <begin position="987"/>
        <end position="1014"/>
    </location>
</feature>
<dbReference type="PANTHER" id="PTHR24379">
    <property type="entry name" value="KRAB AND ZINC FINGER DOMAIN-CONTAINING"/>
    <property type="match status" value="1"/>
</dbReference>
<dbReference type="GO" id="GO:0008270">
    <property type="term" value="F:zinc ion binding"/>
    <property type="evidence" value="ECO:0007669"/>
    <property type="project" value="UniProtKB-KW"/>
</dbReference>
<feature type="domain" description="C2H2-type" evidence="10">
    <location>
        <begin position="332"/>
        <end position="359"/>
    </location>
</feature>
<dbReference type="PROSITE" id="PS00028">
    <property type="entry name" value="ZINC_FINGER_C2H2_1"/>
    <property type="match status" value="16"/>
</dbReference>
<evidence type="ECO:0000256" key="7">
    <source>
        <dbReference type="ARBA" id="ARBA00023242"/>
    </source>
</evidence>
<feature type="region of interest" description="Disordered" evidence="9">
    <location>
        <begin position="452"/>
        <end position="523"/>
    </location>
</feature>
<feature type="domain" description="C2H2-type" evidence="10">
    <location>
        <begin position="1014"/>
        <end position="1041"/>
    </location>
</feature>
<dbReference type="STRING" id="178035.A0A154NZI1"/>
<evidence type="ECO:0000256" key="6">
    <source>
        <dbReference type="ARBA" id="ARBA00023125"/>
    </source>
</evidence>
<evidence type="ECO:0000256" key="3">
    <source>
        <dbReference type="ARBA" id="ARBA00022737"/>
    </source>
</evidence>
<feature type="compositionally biased region" description="Acidic residues" evidence="9">
    <location>
        <begin position="465"/>
        <end position="497"/>
    </location>
</feature>
<evidence type="ECO:0000313" key="11">
    <source>
        <dbReference type="EMBL" id="KZC05076.1"/>
    </source>
</evidence>
<dbReference type="SUPFAM" id="SSF57667">
    <property type="entry name" value="beta-beta-alpha zinc fingers"/>
    <property type="match status" value="8"/>
</dbReference>
<dbReference type="PANTHER" id="PTHR24379:SF121">
    <property type="entry name" value="C2H2-TYPE DOMAIN-CONTAINING PROTEIN"/>
    <property type="match status" value="1"/>
</dbReference>
<keyword evidence="7" id="KW-0539">Nucleus</keyword>
<dbReference type="OrthoDB" id="6077919at2759"/>
<dbReference type="Gene3D" id="3.30.160.60">
    <property type="entry name" value="Classic Zinc Finger"/>
    <property type="match status" value="12"/>
</dbReference>
<feature type="domain" description="C2H2-type" evidence="10">
    <location>
        <begin position="1136"/>
        <end position="1163"/>
    </location>
</feature>
<feature type="domain" description="C2H2-type" evidence="10">
    <location>
        <begin position="1108"/>
        <end position="1135"/>
    </location>
</feature>
<evidence type="ECO:0000259" key="10">
    <source>
        <dbReference type="PROSITE" id="PS50157"/>
    </source>
</evidence>
<feature type="region of interest" description="Disordered" evidence="9">
    <location>
        <begin position="598"/>
        <end position="648"/>
    </location>
</feature>
<feature type="compositionally biased region" description="Basic and acidic residues" evidence="9">
    <location>
        <begin position="498"/>
        <end position="523"/>
    </location>
</feature>
<dbReference type="InterPro" id="IPR036236">
    <property type="entry name" value="Znf_C2H2_sf"/>
</dbReference>
<sequence length="1312" mass="153311">MLPGDGLPARVCCICADKLESAYEFKLQVEQADTVLRERFVTMNMKEELFFNEVEVHLDAEERNEGIEEMHIENHYETTVESLETISGDEKASFLKDQLALLQEEKLTGEEQTISEQHDSSIMDVAITSEQMLDDCSNQDTENIKIVSVMSQNERMLKHEPNENCIESISTVEHDYILHQECILTNDSQETPQQQEDHHQQQEEQQQQQEEQQHQQQEEEEQQQLLSDESFSRDDCVEYVNLLVKATDTTHQEDGDENENKPEKSNETNTNVKVEQSSQCCQSETRRSKRKSVRRNIDPMRDSDEENYFENLNLSSRLKRTEVFDKSEKVFFMCYLCDKEFLSKNVLREHMHSHEEVRKALSLKKSLDKPEKSVCSIAKTPPSGKRSNKCPYCGKQYIYIISFSKHLKKHEKEKEEANEEPMPLEISFHEDEHSLDLEDYADKADMNTEYLEKGRRTDATSETRLEEEEQGLVEAEENEQEIGEEEEEKDGAEDYGEDEQRRETSRGGKERNDSLNESDERKKRDIRTDTFPCDKCLEKFSTRRGLRKHAVSHVVLRCSVCEEEFDSLVRLRNHRAKHVVEGVLSEQDLETDAEFLINKDTDGYDTGNKEGGEGNHEGGRRKEKEGEEEEGERDAEEMSRIENVSKRNIRNTETHSGIDFNCKVCCQRFSRMDLLQRHTEQHERVKSYKCTECNKMFGNELTLRNHLIATNHKTYIHGQEYDPNKRIKRVAAKAAQKIIDKIKTEDGLEDYDDEEEADDKVIDRHSTDGSYGRNKRETSSQKRHHGCKKELECVSCSKKCNSKQSLTKHMEQHVKEEKIVKSERQKQAGEKKERPRSCVNEGHELNAVNKYDDYDSDFESGLDWPMDNHECSKCKKRYSTKKSLLRHQLLHEEPNFECDICNVKFYRKDKLKAHYDKCSEKNPDQVRKCNICGDSFENNDILREHRSKHVTEGILTEEDLRDIEPRPEEKKIGEKIGRKRRPDIVGLECTECNKQYTSRKGLLRHIQVHEGKKYLCDICPKKFYRREHLKIHVAKHNMIKPYKCTRCTKRFIKEEQLTNHLSKHDRTFKKNKETDSSKRFLCEICSKSFTQSTTLIAHLRAHNGIKPYVCEVCSRPFTTNAYLKMHMRTHTQERPYICQYCSRAFARADTLANHLTSHTGEAKYHCKYCPKNFRRLKSLKEHVFIHTGQRPYACPTCDRRFNNNGSRYAHSKRCKQNFVQNQNRGQALTQVQSSQNQQRVLQQQTVLSQGQVLKSQNIKTITITRQTEPITGQQVTQHQEIIMPLIFPLTVTVADISEEVILPEGTKLFTTT</sequence>
<feature type="domain" description="C2H2-type" evidence="10">
    <location>
        <begin position="531"/>
        <end position="553"/>
    </location>
</feature>
<feature type="domain" description="C2H2-type" evidence="10">
    <location>
        <begin position="896"/>
        <end position="923"/>
    </location>
</feature>
<feature type="domain" description="C2H2-type" evidence="10">
    <location>
        <begin position="388"/>
        <end position="415"/>
    </location>
</feature>
<proteinExistence type="predicted"/>
<evidence type="ECO:0000256" key="2">
    <source>
        <dbReference type="ARBA" id="ARBA00022723"/>
    </source>
</evidence>
<feature type="domain" description="C2H2-type" evidence="10">
    <location>
        <begin position="791"/>
        <end position="818"/>
    </location>
</feature>
<feature type="domain" description="C2H2-type" evidence="10">
    <location>
        <begin position="1042"/>
        <end position="1064"/>
    </location>
</feature>
<accession>A0A154NZI1</accession>
<feature type="domain" description="C2H2-type" evidence="10">
    <location>
        <begin position="660"/>
        <end position="687"/>
    </location>
</feature>
<dbReference type="FunFam" id="3.30.160.60:FF:002343">
    <property type="entry name" value="Zinc finger protein 33A"/>
    <property type="match status" value="1"/>
</dbReference>
<feature type="domain" description="C2H2-type" evidence="10">
    <location>
        <begin position="927"/>
        <end position="954"/>
    </location>
</feature>
<comment type="subcellular location">
    <subcellularLocation>
        <location evidence="1">Nucleus</location>
    </subcellularLocation>
</comment>
<feature type="compositionally biased region" description="Polar residues" evidence="9">
    <location>
        <begin position="267"/>
        <end position="283"/>
    </location>
</feature>
<feature type="compositionally biased region" description="Acidic residues" evidence="9">
    <location>
        <begin position="626"/>
        <end position="635"/>
    </location>
</feature>
<dbReference type="InterPro" id="IPR013087">
    <property type="entry name" value="Znf_C2H2_type"/>
</dbReference>
<dbReference type="Proteomes" id="UP000076502">
    <property type="component" value="Unassembled WGS sequence"/>
</dbReference>
<dbReference type="FunFam" id="3.30.160.60:FF:000100">
    <property type="entry name" value="Zinc finger 45-like"/>
    <property type="match status" value="1"/>
</dbReference>
<feature type="region of interest" description="Disordered" evidence="9">
    <location>
        <begin position="750"/>
        <end position="784"/>
    </location>
</feature>
<keyword evidence="3" id="KW-0677">Repeat</keyword>
<evidence type="ECO:0000313" key="12">
    <source>
        <dbReference type="Proteomes" id="UP000076502"/>
    </source>
</evidence>
<dbReference type="EMBL" id="KQ434786">
    <property type="protein sequence ID" value="KZC05076.1"/>
    <property type="molecule type" value="Genomic_DNA"/>
</dbReference>
<evidence type="ECO:0000256" key="1">
    <source>
        <dbReference type="ARBA" id="ARBA00004123"/>
    </source>
</evidence>
<protein>
    <submittedName>
        <fullName evidence="11">Zinc finger protein 91</fullName>
    </submittedName>
</protein>
<dbReference type="FunFam" id="3.30.160.60:FF:000875">
    <property type="entry name" value="zinc finger protein 236 isoform X7"/>
    <property type="match status" value="1"/>
</dbReference>
<evidence type="ECO:0000256" key="4">
    <source>
        <dbReference type="ARBA" id="ARBA00022771"/>
    </source>
</evidence>
<dbReference type="PROSITE" id="PS50157">
    <property type="entry name" value="ZINC_FINGER_C2H2_2"/>
    <property type="match status" value="16"/>
</dbReference>
<organism evidence="11 12">
    <name type="scientific">Dufourea novaeangliae</name>
    <name type="common">Sweat bee</name>
    <dbReference type="NCBI Taxonomy" id="178035"/>
    <lineage>
        <taxon>Eukaryota</taxon>
        <taxon>Metazoa</taxon>
        <taxon>Ecdysozoa</taxon>
        <taxon>Arthropoda</taxon>
        <taxon>Hexapoda</taxon>
        <taxon>Insecta</taxon>
        <taxon>Pterygota</taxon>
        <taxon>Neoptera</taxon>
        <taxon>Endopterygota</taxon>
        <taxon>Hymenoptera</taxon>
        <taxon>Apocrita</taxon>
        <taxon>Aculeata</taxon>
        <taxon>Apoidea</taxon>
        <taxon>Anthophila</taxon>
        <taxon>Halictidae</taxon>
        <taxon>Rophitinae</taxon>
        <taxon>Dufourea</taxon>
    </lineage>
</organism>
<keyword evidence="12" id="KW-1185">Reference proteome</keyword>
<dbReference type="Pfam" id="PF12874">
    <property type="entry name" value="zf-met"/>
    <property type="match status" value="1"/>
</dbReference>
<keyword evidence="2" id="KW-0479">Metal-binding</keyword>
<keyword evidence="6" id="KW-0238">DNA-binding</keyword>
<keyword evidence="5" id="KW-0862">Zinc</keyword>
<dbReference type="GO" id="GO:0000977">
    <property type="term" value="F:RNA polymerase II transcription regulatory region sequence-specific DNA binding"/>
    <property type="evidence" value="ECO:0007669"/>
    <property type="project" value="TreeGrafter"/>
</dbReference>
<feature type="domain" description="C2H2-type" evidence="10">
    <location>
        <begin position="1080"/>
        <end position="1107"/>
    </location>
</feature>
<feature type="compositionally biased region" description="Basic and acidic residues" evidence="9">
    <location>
        <begin position="452"/>
        <end position="464"/>
    </location>
</feature>
<dbReference type="SMART" id="SM00355">
    <property type="entry name" value="ZnF_C2H2"/>
    <property type="match status" value="18"/>
</dbReference>
<feature type="region of interest" description="Disordered" evidence="9">
    <location>
        <begin position="247"/>
        <end position="299"/>
    </location>
</feature>
<feature type="domain" description="C2H2-type" evidence="10">
    <location>
        <begin position="869"/>
        <end position="896"/>
    </location>
</feature>
<feature type="compositionally biased region" description="Basic and acidic residues" evidence="9">
    <location>
        <begin position="636"/>
        <end position="648"/>
    </location>
</feature>
<keyword evidence="4 8" id="KW-0863">Zinc-finger</keyword>
<evidence type="ECO:0000256" key="8">
    <source>
        <dbReference type="PROSITE-ProRule" id="PRU00042"/>
    </source>
</evidence>
<evidence type="ECO:0000256" key="5">
    <source>
        <dbReference type="ARBA" id="ARBA00022833"/>
    </source>
</evidence>
<name>A0A154NZI1_DUFNO</name>
<dbReference type="Pfam" id="PF13912">
    <property type="entry name" value="zf-C2H2_6"/>
    <property type="match status" value="1"/>
</dbReference>
<reference evidence="11 12" key="1">
    <citation type="submission" date="2015-07" db="EMBL/GenBank/DDBJ databases">
        <title>The genome of Dufourea novaeangliae.</title>
        <authorList>
            <person name="Pan H."/>
            <person name="Kapheim K."/>
        </authorList>
    </citation>
    <scope>NUCLEOTIDE SEQUENCE [LARGE SCALE GENOMIC DNA]</scope>
    <source>
        <strain evidence="11">0120121106</strain>
        <tissue evidence="11">Whole body</tissue>
    </source>
</reference>
<dbReference type="GO" id="GO:0000981">
    <property type="term" value="F:DNA-binding transcription factor activity, RNA polymerase II-specific"/>
    <property type="evidence" value="ECO:0007669"/>
    <property type="project" value="TreeGrafter"/>
</dbReference>
<feature type="domain" description="C2H2-type" evidence="10">
    <location>
        <begin position="1164"/>
        <end position="1191"/>
    </location>
</feature>
<feature type="domain" description="C2H2-type" evidence="10">
    <location>
        <begin position="688"/>
        <end position="722"/>
    </location>
</feature>
<feature type="compositionally biased region" description="Basic and acidic residues" evidence="9">
    <location>
        <begin position="598"/>
        <end position="625"/>
    </location>
</feature>
<evidence type="ECO:0000256" key="9">
    <source>
        <dbReference type="SAM" id="MobiDB-lite"/>
    </source>
</evidence>
<feature type="compositionally biased region" description="Basic and acidic residues" evidence="9">
    <location>
        <begin position="248"/>
        <end position="266"/>
    </location>
</feature>
<feature type="region of interest" description="Disordered" evidence="9">
    <location>
        <begin position="189"/>
        <end position="230"/>
    </location>
</feature>